<feature type="transmembrane region" description="Helical" evidence="1">
    <location>
        <begin position="63"/>
        <end position="83"/>
    </location>
</feature>
<keyword evidence="1" id="KW-0812">Transmembrane</keyword>
<accession>A0A1W6CVQ8</accession>
<evidence type="ECO:0000256" key="1">
    <source>
        <dbReference type="SAM" id="Phobius"/>
    </source>
</evidence>
<proteinExistence type="predicted"/>
<dbReference type="Pfam" id="PF01757">
    <property type="entry name" value="Acyl_transf_3"/>
    <property type="match status" value="1"/>
</dbReference>
<evidence type="ECO:0000259" key="2">
    <source>
        <dbReference type="Pfam" id="PF01757"/>
    </source>
</evidence>
<organism evidence="3 4">
    <name type="scientific">Paracoccus contaminans</name>
    <dbReference type="NCBI Taxonomy" id="1945662"/>
    <lineage>
        <taxon>Bacteria</taxon>
        <taxon>Pseudomonadati</taxon>
        <taxon>Pseudomonadota</taxon>
        <taxon>Alphaproteobacteria</taxon>
        <taxon>Rhodobacterales</taxon>
        <taxon>Paracoccaceae</taxon>
        <taxon>Paracoccus</taxon>
    </lineage>
</organism>
<dbReference type="GO" id="GO:0016747">
    <property type="term" value="F:acyltransferase activity, transferring groups other than amino-acyl groups"/>
    <property type="evidence" value="ECO:0007669"/>
    <property type="project" value="InterPro"/>
</dbReference>
<feature type="transmembrane region" description="Helical" evidence="1">
    <location>
        <begin position="171"/>
        <end position="192"/>
    </location>
</feature>
<name>A0A1W6CVQ8_9RHOB</name>
<keyword evidence="4" id="KW-1185">Reference proteome</keyword>
<dbReference type="STRING" id="1945662.B0A89_04310"/>
<evidence type="ECO:0000313" key="3">
    <source>
        <dbReference type="EMBL" id="ARJ68968.1"/>
    </source>
</evidence>
<dbReference type="GO" id="GO:0016020">
    <property type="term" value="C:membrane"/>
    <property type="evidence" value="ECO:0007669"/>
    <property type="project" value="TreeGrafter"/>
</dbReference>
<dbReference type="InterPro" id="IPR050879">
    <property type="entry name" value="Acyltransferase_3"/>
</dbReference>
<feature type="transmembrane region" description="Helical" evidence="1">
    <location>
        <begin position="240"/>
        <end position="257"/>
    </location>
</feature>
<keyword evidence="1" id="KW-1133">Transmembrane helix</keyword>
<dbReference type="PANTHER" id="PTHR23028:SF53">
    <property type="entry name" value="ACYL_TRANSF_3 DOMAIN-CONTAINING PROTEIN"/>
    <property type="match status" value="1"/>
</dbReference>
<dbReference type="PANTHER" id="PTHR23028">
    <property type="entry name" value="ACETYLTRANSFERASE"/>
    <property type="match status" value="1"/>
</dbReference>
<reference evidence="3 4" key="1">
    <citation type="submission" date="2017-03" db="EMBL/GenBank/DDBJ databases">
        <title>Genome sequence of Paracoccus contaminans isolated from a water microcosm.</title>
        <authorList>
            <person name="Aurass P."/>
            <person name="Karste S."/>
            <person name="Trost E."/>
            <person name="Glaeser S.P."/>
            <person name="Kaempfer P."/>
            <person name="Flieger A."/>
        </authorList>
    </citation>
    <scope>NUCLEOTIDE SEQUENCE [LARGE SCALE GENOMIC DNA]</scope>
    <source>
        <strain evidence="4">RKI 16-01929T\LMG 29738T\CCM 8701T\CIP 111112T</strain>
    </source>
</reference>
<feature type="transmembrane region" description="Helical" evidence="1">
    <location>
        <begin position="199"/>
        <end position="228"/>
    </location>
</feature>
<protein>
    <recommendedName>
        <fullName evidence="2">Acyltransferase 3 domain-containing protein</fullName>
    </recommendedName>
</protein>
<feature type="transmembrane region" description="Helical" evidence="1">
    <location>
        <begin position="269"/>
        <end position="285"/>
    </location>
</feature>
<keyword evidence="1" id="KW-0472">Membrane</keyword>
<dbReference type="GO" id="GO:0009103">
    <property type="term" value="P:lipopolysaccharide biosynthetic process"/>
    <property type="evidence" value="ECO:0007669"/>
    <property type="project" value="TreeGrafter"/>
</dbReference>
<feature type="transmembrane region" description="Helical" evidence="1">
    <location>
        <begin position="335"/>
        <end position="355"/>
    </location>
</feature>
<dbReference type="KEGG" id="pcon:B0A89_04310"/>
<dbReference type="EMBL" id="CP020612">
    <property type="protein sequence ID" value="ARJ68968.1"/>
    <property type="molecule type" value="Genomic_DNA"/>
</dbReference>
<sequence length="378" mass="40666">MAPGGLAQDRAGMADRPHYDFIDVIRTVAAFLVVISHVQQLIIDRPLTPGSVHRALSMLTTQGHNAVVVFFVLSGFWIVRSVVRAGPAFSFRDYMIARCARLWVVLLPALVMGICLDLAGSTIFPSRLYAGTQGAVSVAYDVSSRLSFGTFAGNVLFLQDIAVPSFGSNGALWSIACEFWYYVYFPLAYCALRSRNLAGILAAAAALPFLPSLPLFACWMMGGGVYVLAERFRAAGHVHWAWPAAALALLCLAIVALKLVPLHPALRDLALAACFALFLGLGMNSSFGRARGLGLLARFGARSSYSLYATHLPLMVFLCNFIVPEARLPASPGAWALVLLLPAVAVAWAAVFSRLTEDRTTAVRNWAAAALGMNRQAS</sequence>
<gene>
    <name evidence="3" type="ORF">B0A89_04310</name>
</gene>
<feature type="transmembrane region" description="Helical" evidence="1">
    <location>
        <begin position="103"/>
        <end position="124"/>
    </location>
</feature>
<evidence type="ECO:0000313" key="4">
    <source>
        <dbReference type="Proteomes" id="UP000193017"/>
    </source>
</evidence>
<dbReference type="AlphaFoldDB" id="A0A1W6CVQ8"/>
<feature type="transmembrane region" description="Helical" evidence="1">
    <location>
        <begin position="21"/>
        <end position="43"/>
    </location>
</feature>
<feature type="domain" description="Acyltransferase 3" evidence="2">
    <location>
        <begin position="20"/>
        <end position="350"/>
    </location>
</feature>
<dbReference type="InterPro" id="IPR002656">
    <property type="entry name" value="Acyl_transf_3_dom"/>
</dbReference>
<dbReference type="Proteomes" id="UP000193017">
    <property type="component" value="Chromosome"/>
</dbReference>